<name>A0A7Z6UAD1_PSESF</name>
<dbReference type="EMBL" id="RBQT01000050">
    <property type="protein sequence ID" value="RMP81183.1"/>
    <property type="molecule type" value="Genomic_DNA"/>
</dbReference>
<dbReference type="InterPro" id="IPR048188">
    <property type="entry name" value="YmfL-like"/>
</dbReference>
<sequence length="174" mass="19055">MIWTSKEKQNMKSPVLKTRREVVSAIICSYPGGRECAAARIGLALKKFDNHAYENNNSRPLNDAQLFQLEQEAGTQHLPNYVASMYGGLFVPVADPDSLDNVEMYALSIQAAAKRGCVDLEISKALADGCISAAEAEHILNAHNLHMAARHAEVLAAIDLYRAKSGTENEQRIS</sequence>
<protein>
    <submittedName>
        <fullName evidence="1">Phage protein</fullName>
    </submittedName>
</protein>
<organism evidence="1 2">
    <name type="scientific">Pseudomonas syringae pv. actinidiae</name>
    <dbReference type="NCBI Taxonomy" id="103796"/>
    <lineage>
        <taxon>Bacteria</taxon>
        <taxon>Pseudomonadati</taxon>
        <taxon>Pseudomonadota</taxon>
        <taxon>Gammaproteobacteria</taxon>
        <taxon>Pseudomonadales</taxon>
        <taxon>Pseudomonadaceae</taxon>
        <taxon>Pseudomonas</taxon>
        <taxon>Pseudomonas syringae</taxon>
    </lineage>
</organism>
<dbReference type="NCBIfam" id="NF041471">
    <property type="entry name" value="phage_reg_YmfL"/>
    <property type="match status" value="1"/>
</dbReference>
<accession>A0A7Z6UAD1</accession>
<evidence type="ECO:0000313" key="2">
    <source>
        <dbReference type="Proteomes" id="UP000282289"/>
    </source>
</evidence>
<dbReference type="Proteomes" id="UP000282289">
    <property type="component" value="Unassembled WGS sequence"/>
</dbReference>
<gene>
    <name evidence="1" type="ORF">ALQ15_102007</name>
</gene>
<proteinExistence type="predicted"/>
<evidence type="ECO:0000313" key="1">
    <source>
        <dbReference type="EMBL" id="RMP81183.1"/>
    </source>
</evidence>
<dbReference type="AlphaFoldDB" id="A0A7Z6UAD1"/>
<comment type="caution">
    <text evidence="1">The sequence shown here is derived from an EMBL/GenBank/DDBJ whole genome shotgun (WGS) entry which is preliminary data.</text>
</comment>
<reference evidence="1 2" key="1">
    <citation type="submission" date="2018-08" db="EMBL/GenBank/DDBJ databases">
        <title>Recombination of ecologically and evolutionarily significant loci maintains genetic cohesion in the Pseudomonas syringae species complex.</title>
        <authorList>
            <person name="Dillon M."/>
            <person name="Thakur S."/>
            <person name="Almeida R.N.D."/>
            <person name="Weir B.S."/>
            <person name="Guttman D.S."/>
        </authorList>
    </citation>
    <scope>NUCLEOTIDE SEQUENCE [LARGE SCALE GENOMIC DNA]</scope>
    <source>
        <strain evidence="1 2">ICMP 19589</strain>
    </source>
</reference>